<proteinExistence type="predicted"/>
<name>A0AC35GXD5_9BILA</name>
<protein>
    <submittedName>
        <fullName evidence="2">Trehalase</fullName>
    </submittedName>
</protein>
<evidence type="ECO:0000313" key="2">
    <source>
        <dbReference type="WBParaSite" id="PS1159_v2.g9739.t1"/>
    </source>
</evidence>
<sequence length="533" mass="62082">MPLIFSPNETLSNFTNAFNGSRPEEIPKDKFKEFLKLHFLAAGIELSNCTPDGFQDHPKKLMGIRDKHLREWALQLNGIWKNLCKQMDEKVLKNPEKYSLLPLKHKFIAPGGRFREPYYWDAYWIIKGLMASELYDAAKQMIYNFADYVDNYGFIPNGGRVYYLQRSQPPLFIPMIYEIYEATKNATFVKEMLPFMEKEFNYWQESHTYSIKMGRKLYTVYRWRAGSNTPRPESYKEDLTTAAAANATDKESQQRIYRDLASAAESGQDFSTRWFADKNSIHTVETTNILPVDLNSFLCWNMRILAYFFDQVSTNDIKADIYRNLLVKHRRAVHAVFYNEKEQMWLDYNIKEKRHNPTFYATNSIPLFTHCYNSLDQGKAEDVFNFFNRSHAFDYPGGVPASMVKETNEQWDYPNGWGPINHMIIEGLRKSAAPPAQDVAFSLATRWVRENFNVYKKTGHMWEKYDVAGTVPEPGKGGEYEVQDGFGWTNGAILDLLVTYADRITAYDKPPKTNNANIFNLSFVTFFLLFLFI</sequence>
<dbReference type="Proteomes" id="UP000887580">
    <property type="component" value="Unplaced"/>
</dbReference>
<dbReference type="WBParaSite" id="PS1159_v2.g9739.t1">
    <property type="protein sequence ID" value="PS1159_v2.g9739.t1"/>
    <property type="gene ID" value="PS1159_v2.g9739"/>
</dbReference>
<reference evidence="2" key="1">
    <citation type="submission" date="2022-11" db="UniProtKB">
        <authorList>
            <consortium name="WormBaseParasite"/>
        </authorList>
    </citation>
    <scope>IDENTIFICATION</scope>
</reference>
<accession>A0AC35GXD5</accession>
<evidence type="ECO:0000313" key="1">
    <source>
        <dbReference type="Proteomes" id="UP000887580"/>
    </source>
</evidence>
<organism evidence="1 2">
    <name type="scientific">Panagrolaimus sp. PS1159</name>
    <dbReference type="NCBI Taxonomy" id="55785"/>
    <lineage>
        <taxon>Eukaryota</taxon>
        <taxon>Metazoa</taxon>
        <taxon>Ecdysozoa</taxon>
        <taxon>Nematoda</taxon>
        <taxon>Chromadorea</taxon>
        <taxon>Rhabditida</taxon>
        <taxon>Tylenchina</taxon>
        <taxon>Panagrolaimomorpha</taxon>
        <taxon>Panagrolaimoidea</taxon>
        <taxon>Panagrolaimidae</taxon>
        <taxon>Panagrolaimus</taxon>
    </lineage>
</organism>